<accession>E4XBX0</accession>
<gene>
    <name evidence="2" type="ORF">GSOID_T00006627001</name>
</gene>
<dbReference type="OrthoDB" id="10275149at2759"/>
<proteinExistence type="predicted"/>
<organism evidence="2">
    <name type="scientific">Oikopleura dioica</name>
    <name type="common">Tunicate</name>
    <dbReference type="NCBI Taxonomy" id="34765"/>
    <lineage>
        <taxon>Eukaryota</taxon>
        <taxon>Metazoa</taxon>
        <taxon>Chordata</taxon>
        <taxon>Tunicata</taxon>
        <taxon>Appendicularia</taxon>
        <taxon>Copelata</taxon>
        <taxon>Oikopleuridae</taxon>
        <taxon>Oikopleura</taxon>
    </lineage>
</organism>
<name>E4XBX0_OIKDI</name>
<dbReference type="AlphaFoldDB" id="E4XBX0"/>
<dbReference type="EMBL" id="FN653034">
    <property type="protein sequence ID" value="CBY09095.1"/>
    <property type="molecule type" value="Genomic_DNA"/>
</dbReference>
<evidence type="ECO:0000256" key="1">
    <source>
        <dbReference type="SAM" id="MobiDB-lite"/>
    </source>
</evidence>
<dbReference type="InParanoid" id="E4XBX0"/>
<evidence type="ECO:0000313" key="2">
    <source>
        <dbReference type="EMBL" id="CBY09095.1"/>
    </source>
</evidence>
<feature type="region of interest" description="Disordered" evidence="1">
    <location>
        <begin position="64"/>
        <end position="88"/>
    </location>
</feature>
<keyword evidence="3" id="KW-1185">Reference proteome</keyword>
<dbReference type="Proteomes" id="UP000001307">
    <property type="component" value="Unassembled WGS sequence"/>
</dbReference>
<protein>
    <submittedName>
        <fullName evidence="2">Uncharacterized protein</fullName>
    </submittedName>
</protein>
<evidence type="ECO:0000313" key="3">
    <source>
        <dbReference type="Proteomes" id="UP000001307"/>
    </source>
</evidence>
<sequence length="88" mass="10430">MLKNGLLKNIARNWSERLRFERVSVPQQSNDARYLQKNSFDHRVRKADWYANRYTDTLHRYNKEVQHRRAGSPSANRGLGAPWDSSEL</sequence>
<reference evidence="2" key="1">
    <citation type="journal article" date="2010" name="Science">
        <title>Plasticity of animal genome architecture unmasked by rapid evolution of a pelagic tunicate.</title>
        <authorList>
            <person name="Denoeud F."/>
            <person name="Henriet S."/>
            <person name="Mungpakdee S."/>
            <person name="Aury J.M."/>
            <person name="Da Silva C."/>
            <person name="Brinkmann H."/>
            <person name="Mikhaleva J."/>
            <person name="Olsen L.C."/>
            <person name="Jubin C."/>
            <person name="Canestro C."/>
            <person name="Bouquet J.M."/>
            <person name="Danks G."/>
            <person name="Poulain J."/>
            <person name="Campsteijn C."/>
            <person name="Adamski M."/>
            <person name="Cross I."/>
            <person name="Yadetie F."/>
            <person name="Muffato M."/>
            <person name="Louis A."/>
            <person name="Butcher S."/>
            <person name="Tsagkogeorga G."/>
            <person name="Konrad A."/>
            <person name="Singh S."/>
            <person name="Jensen M.F."/>
            <person name="Cong E.H."/>
            <person name="Eikeseth-Otteraa H."/>
            <person name="Noel B."/>
            <person name="Anthouard V."/>
            <person name="Porcel B.M."/>
            <person name="Kachouri-Lafond R."/>
            <person name="Nishino A."/>
            <person name="Ugolini M."/>
            <person name="Chourrout P."/>
            <person name="Nishida H."/>
            <person name="Aasland R."/>
            <person name="Huzurbazar S."/>
            <person name="Westhof E."/>
            <person name="Delsuc F."/>
            <person name="Lehrach H."/>
            <person name="Reinhardt R."/>
            <person name="Weissenbach J."/>
            <person name="Roy S.W."/>
            <person name="Artiguenave F."/>
            <person name="Postlethwait J.H."/>
            <person name="Manak J.R."/>
            <person name="Thompson E.M."/>
            <person name="Jaillon O."/>
            <person name="Du Pasquier L."/>
            <person name="Boudinot P."/>
            <person name="Liberles D.A."/>
            <person name="Volff J.N."/>
            <person name="Philippe H."/>
            <person name="Lenhard B."/>
            <person name="Roest Crollius H."/>
            <person name="Wincker P."/>
            <person name="Chourrout D."/>
        </authorList>
    </citation>
    <scope>NUCLEOTIDE SEQUENCE [LARGE SCALE GENOMIC DNA]</scope>
</reference>